<evidence type="ECO:0000256" key="6">
    <source>
        <dbReference type="ARBA" id="ARBA00022692"/>
    </source>
</evidence>
<keyword evidence="6" id="KW-0812">Transmembrane</keyword>
<organism evidence="9 10">
    <name type="scientific">Rhodoplanes tepidamans</name>
    <name type="common">Rhodoplanes cryptolactis</name>
    <dbReference type="NCBI Taxonomy" id="200616"/>
    <lineage>
        <taxon>Bacteria</taxon>
        <taxon>Pseudomonadati</taxon>
        <taxon>Pseudomonadota</taxon>
        <taxon>Alphaproteobacteria</taxon>
        <taxon>Hyphomicrobiales</taxon>
        <taxon>Nitrobacteraceae</taxon>
        <taxon>Rhodoplanes</taxon>
    </lineage>
</organism>
<name>A0ABT5JC74_RHOTP</name>
<comment type="similarity">
    <text evidence="2">Belongs to the GSP I family.</text>
</comment>
<dbReference type="EMBL" id="JAQQLI010000025">
    <property type="protein sequence ID" value="MDC7787290.1"/>
    <property type="molecule type" value="Genomic_DNA"/>
</dbReference>
<reference evidence="9" key="2">
    <citation type="submission" date="2023-02" db="EMBL/GenBank/DDBJ databases">
        <authorList>
            <person name="Rayyan A."/>
            <person name="Meyer T."/>
            <person name="Kyndt J.A."/>
        </authorList>
    </citation>
    <scope>NUCLEOTIDE SEQUENCE</scope>
    <source>
        <strain evidence="9">DSM 9987</strain>
    </source>
</reference>
<dbReference type="Pfam" id="PF07963">
    <property type="entry name" value="N_methyl"/>
    <property type="match status" value="1"/>
</dbReference>
<keyword evidence="3" id="KW-1003">Cell membrane</keyword>
<sequence>MSRVTARERRRRRGFTLIEVLVALAVVAAALAAIGGVVAANARATRTVEARVALEQTARAVLAGLPPRRDLAAGGLDGELAGHRWRTEVRPLASDGVPAGSPWEAKDVIVTVRGPSGATLVLETVRLTRRPTE</sequence>
<evidence type="ECO:0000256" key="5">
    <source>
        <dbReference type="ARBA" id="ARBA00022519"/>
    </source>
</evidence>
<dbReference type="PANTHER" id="PTHR38779">
    <property type="entry name" value="TYPE II SECRETION SYSTEM PROTEIN I-RELATED"/>
    <property type="match status" value="1"/>
</dbReference>
<protein>
    <submittedName>
        <fullName evidence="9">Prepilin-type N-terminal cleavage/methylation domain-containing protein</fullName>
    </submittedName>
</protein>
<gene>
    <name evidence="9" type="ORF">PQJ73_16490</name>
</gene>
<evidence type="ECO:0000256" key="2">
    <source>
        <dbReference type="ARBA" id="ARBA00008358"/>
    </source>
</evidence>
<dbReference type="NCBIfam" id="TIGR02532">
    <property type="entry name" value="IV_pilin_GFxxxE"/>
    <property type="match status" value="1"/>
</dbReference>
<dbReference type="Proteomes" id="UP001165652">
    <property type="component" value="Unassembled WGS sequence"/>
</dbReference>
<proteinExistence type="inferred from homology"/>
<dbReference type="InterPro" id="IPR010052">
    <property type="entry name" value="T2SS_protein-GspI"/>
</dbReference>
<accession>A0ABT5JC74</accession>
<keyword evidence="7" id="KW-1133">Transmembrane helix</keyword>
<evidence type="ECO:0000256" key="1">
    <source>
        <dbReference type="ARBA" id="ARBA00004377"/>
    </source>
</evidence>
<keyword evidence="4" id="KW-0488">Methylation</keyword>
<evidence type="ECO:0000313" key="10">
    <source>
        <dbReference type="Proteomes" id="UP001165652"/>
    </source>
</evidence>
<reference evidence="9" key="1">
    <citation type="journal article" date="2023" name="Microbiol Resour">
        <title>Genome Sequences of Rhodoplanes serenus and Two Thermotolerant Strains, Rhodoplanes tepidamans and 'Rhodoplanes cryptolactis,' Further Refine the Genus.</title>
        <authorList>
            <person name="Rayyan A.A."/>
            <person name="Kyndt J.A."/>
        </authorList>
    </citation>
    <scope>NUCLEOTIDE SEQUENCE</scope>
    <source>
        <strain evidence="9">DSM 9987</strain>
    </source>
</reference>
<dbReference type="PROSITE" id="PS00409">
    <property type="entry name" value="PROKAR_NTER_METHYL"/>
    <property type="match status" value="1"/>
</dbReference>
<evidence type="ECO:0000256" key="8">
    <source>
        <dbReference type="ARBA" id="ARBA00023136"/>
    </source>
</evidence>
<comment type="subcellular location">
    <subcellularLocation>
        <location evidence="1">Cell inner membrane</location>
        <topology evidence="1">Single-pass membrane protein</topology>
    </subcellularLocation>
</comment>
<evidence type="ECO:0000313" key="9">
    <source>
        <dbReference type="EMBL" id="MDC7787290.1"/>
    </source>
</evidence>
<evidence type="ECO:0000256" key="7">
    <source>
        <dbReference type="ARBA" id="ARBA00022989"/>
    </source>
</evidence>
<keyword evidence="10" id="KW-1185">Reference proteome</keyword>
<keyword evidence="8" id="KW-0472">Membrane</keyword>
<keyword evidence="5" id="KW-0997">Cell inner membrane</keyword>
<evidence type="ECO:0000256" key="4">
    <source>
        <dbReference type="ARBA" id="ARBA00022481"/>
    </source>
</evidence>
<comment type="caution">
    <text evidence="9">The sequence shown here is derived from an EMBL/GenBank/DDBJ whole genome shotgun (WGS) entry which is preliminary data.</text>
</comment>
<dbReference type="PANTHER" id="PTHR38779:SF2">
    <property type="entry name" value="TYPE II SECRETION SYSTEM PROTEIN I-RELATED"/>
    <property type="match status" value="1"/>
</dbReference>
<dbReference type="RefSeq" id="WP_272778128.1">
    <property type="nucleotide sequence ID" value="NZ_JAQQLI010000025.1"/>
</dbReference>
<dbReference type="InterPro" id="IPR012902">
    <property type="entry name" value="N_methyl_site"/>
</dbReference>
<evidence type="ECO:0000256" key="3">
    <source>
        <dbReference type="ARBA" id="ARBA00022475"/>
    </source>
</evidence>